<dbReference type="GO" id="GO:0005524">
    <property type="term" value="F:ATP binding"/>
    <property type="evidence" value="ECO:0007669"/>
    <property type="project" value="UniProtKB-KW"/>
</dbReference>
<keyword evidence="1" id="KW-0547">Nucleotide-binding</keyword>
<sequence>VPDTIQGIISARIDRLEENLKRTMQVASVIGRDFSFRILHTITGMKEGLKSQLINLQGLEFIYEKRLFPELEYIFKHILTQEVAYNSLLTKRRKEIHENIGQANEQIYSERLEEFYEMLAYHYSKSENPEKAYEYLKLSGNKAHRNYSNWEAFRFYKDAIDVLTNMPETEENKREQIEVLYLTTLPMFSLGYPEGSLEILQEGERLSKEIVEEKSLAHFQVLVGLYYALKGEDLLLRLQYLEDSFKEAEKTNNIELIAPIGALLCTFYWWTGECFKIIDMASKVIVLLDKTQRQSEFFGRPGNVYSQLHAKYAGSMGILGNFEEGKVLLEKGIDFALKIKNLFGLGQLELDYGTLQNIKGDGENAIKHLQNCIRYCEEGQIVILLGLAWSRLGWGYCLLGELETARKHMEKGLKIHSDAGLQYHLSLQYGLLGMVHLKSGDLKNAQSCAEEALKLSQKNHEKWAEGFIWILLGRIFGKTRKSQDD</sequence>
<feature type="non-terminal residue" evidence="3">
    <location>
        <position position="485"/>
    </location>
</feature>
<dbReference type="PROSITE" id="PS50005">
    <property type="entry name" value="TPR"/>
    <property type="match status" value="1"/>
</dbReference>
<proteinExistence type="predicted"/>
<organism evidence="3">
    <name type="scientific">marine sediment metagenome</name>
    <dbReference type="NCBI Taxonomy" id="412755"/>
    <lineage>
        <taxon>unclassified sequences</taxon>
        <taxon>metagenomes</taxon>
        <taxon>ecological metagenomes</taxon>
    </lineage>
</organism>
<evidence type="ECO:0000256" key="2">
    <source>
        <dbReference type="ARBA" id="ARBA00022840"/>
    </source>
</evidence>
<comment type="caution">
    <text evidence="3">The sequence shown here is derived from an EMBL/GenBank/DDBJ whole genome shotgun (WGS) entry which is preliminary data.</text>
</comment>
<keyword evidence="2" id="KW-0067">ATP-binding</keyword>
<gene>
    <name evidence="3" type="ORF">LCGC14_2538400</name>
</gene>
<evidence type="ECO:0000313" key="3">
    <source>
        <dbReference type="EMBL" id="KKL12175.1"/>
    </source>
</evidence>
<dbReference type="SUPFAM" id="SSF48452">
    <property type="entry name" value="TPR-like"/>
    <property type="match status" value="1"/>
</dbReference>
<dbReference type="InterPro" id="IPR019734">
    <property type="entry name" value="TPR_rpt"/>
</dbReference>
<evidence type="ECO:0000256" key="1">
    <source>
        <dbReference type="ARBA" id="ARBA00022741"/>
    </source>
</evidence>
<dbReference type="EMBL" id="LAZR01041366">
    <property type="protein sequence ID" value="KKL12175.1"/>
    <property type="molecule type" value="Genomic_DNA"/>
</dbReference>
<dbReference type="PANTHER" id="PTHR16305:SF28">
    <property type="entry name" value="GUANYLATE CYCLASE DOMAIN-CONTAINING PROTEIN"/>
    <property type="match status" value="1"/>
</dbReference>
<feature type="non-terminal residue" evidence="3">
    <location>
        <position position="1"/>
    </location>
</feature>
<dbReference type="Pfam" id="PF13181">
    <property type="entry name" value="TPR_8"/>
    <property type="match status" value="1"/>
</dbReference>
<dbReference type="InterPro" id="IPR011990">
    <property type="entry name" value="TPR-like_helical_dom_sf"/>
</dbReference>
<dbReference type="PANTHER" id="PTHR16305">
    <property type="entry name" value="TESTICULAR SOLUBLE ADENYLYL CYCLASE"/>
    <property type="match status" value="1"/>
</dbReference>
<dbReference type="GO" id="GO:0005737">
    <property type="term" value="C:cytoplasm"/>
    <property type="evidence" value="ECO:0007669"/>
    <property type="project" value="TreeGrafter"/>
</dbReference>
<accession>A0A0F9ARV2</accession>
<reference evidence="3" key="1">
    <citation type="journal article" date="2015" name="Nature">
        <title>Complex archaea that bridge the gap between prokaryotes and eukaryotes.</title>
        <authorList>
            <person name="Spang A."/>
            <person name="Saw J.H."/>
            <person name="Jorgensen S.L."/>
            <person name="Zaremba-Niedzwiedzka K."/>
            <person name="Martijn J."/>
            <person name="Lind A.E."/>
            <person name="van Eijk R."/>
            <person name="Schleper C."/>
            <person name="Guy L."/>
            <person name="Ettema T.J."/>
        </authorList>
    </citation>
    <scope>NUCLEOTIDE SEQUENCE</scope>
</reference>
<dbReference type="GO" id="GO:0004016">
    <property type="term" value="F:adenylate cyclase activity"/>
    <property type="evidence" value="ECO:0007669"/>
    <property type="project" value="TreeGrafter"/>
</dbReference>
<dbReference type="AlphaFoldDB" id="A0A0F9ARV2"/>
<protein>
    <submittedName>
        <fullName evidence="3">Uncharacterized protein</fullName>
    </submittedName>
</protein>
<dbReference type="SMART" id="SM00028">
    <property type="entry name" value="TPR"/>
    <property type="match status" value="2"/>
</dbReference>
<dbReference type="Gene3D" id="1.25.40.10">
    <property type="entry name" value="Tetratricopeptide repeat domain"/>
    <property type="match status" value="1"/>
</dbReference>
<name>A0A0F9ARV2_9ZZZZ</name>